<evidence type="ECO:0000256" key="2">
    <source>
        <dbReference type="ARBA" id="ARBA00007511"/>
    </source>
</evidence>
<organism evidence="7 8">
    <name type="scientific">Desulfoscipio gibsoniae DSM 7213</name>
    <dbReference type="NCBI Taxonomy" id="767817"/>
    <lineage>
        <taxon>Bacteria</taxon>
        <taxon>Bacillati</taxon>
        <taxon>Bacillota</taxon>
        <taxon>Clostridia</taxon>
        <taxon>Eubacteriales</taxon>
        <taxon>Desulfallaceae</taxon>
        <taxon>Desulfoscipio</taxon>
    </lineage>
</organism>
<comment type="subcellular location">
    <subcellularLocation>
        <location evidence="1">Membrane</location>
        <topology evidence="1">Multi-pass membrane protein</topology>
    </subcellularLocation>
</comment>
<keyword evidence="8" id="KW-1185">Reference proteome</keyword>
<name>R4KFQ4_9FIRM</name>
<dbReference type="Pfam" id="PF03741">
    <property type="entry name" value="TerC"/>
    <property type="match status" value="1"/>
</dbReference>
<accession>R4KFQ4</accession>
<proteinExistence type="inferred from homology"/>
<gene>
    <name evidence="7" type="ORF">Desgi_0947</name>
</gene>
<dbReference type="NCBIfam" id="TIGR03716">
    <property type="entry name" value="R_switched_YkoY"/>
    <property type="match status" value="1"/>
</dbReference>
<dbReference type="PANTHER" id="PTHR30238:SF6">
    <property type="entry name" value="TERC-LIKE PROTEIN"/>
    <property type="match status" value="1"/>
</dbReference>
<feature type="transmembrane region" description="Helical" evidence="6">
    <location>
        <begin position="32"/>
        <end position="58"/>
    </location>
</feature>
<keyword evidence="3 6" id="KW-0812">Transmembrane</keyword>
<feature type="transmembrane region" description="Helical" evidence="6">
    <location>
        <begin position="171"/>
        <end position="193"/>
    </location>
</feature>
<keyword evidence="5 6" id="KW-0472">Membrane</keyword>
<evidence type="ECO:0000256" key="4">
    <source>
        <dbReference type="ARBA" id="ARBA00022989"/>
    </source>
</evidence>
<feature type="transmembrane region" description="Helical" evidence="6">
    <location>
        <begin position="97"/>
        <end position="115"/>
    </location>
</feature>
<feature type="transmembrane region" description="Helical" evidence="6">
    <location>
        <begin position="228"/>
        <end position="245"/>
    </location>
</feature>
<protein>
    <submittedName>
        <fullName evidence="7">Integral membrane protein, YkoY family</fullName>
    </submittedName>
</protein>
<evidence type="ECO:0000313" key="7">
    <source>
        <dbReference type="EMBL" id="AGL00492.1"/>
    </source>
</evidence>
<evidence type="ECO:0000256" key="1">
    <source>
        <dbReference type="ARBA" id="ARBA00004141"/>
    </source>
</evidence>
<evidence type="ECO:0000256" key="5">
    <source>
        <dbReference type="ARBA" id="ARBA00023136"/>
    </source>
</evidence>
<dbReference type="Proteomes" id="UP000013520">
    <property type="component" value="Chromosome"/>
</dbReference>
<evidence type="ECO:0000256" key="6">
    <source>
        <dbReference type="SAM" id="Phobius"/>
    </source>
</evidence>
<dbReference type="InterPro" id="IPR005496">
    <property type="entry name" value="Integral_membrane_TerC"/>
</dbReference>
<comment type="similarity">
    <text evidence="2">Belongs to the TerC family.</text>
</comment>
<dbReference type="KEGG" id="dgi:Desgi_0947"/>
<dbReference type="GO" id="GO:0016020">
    <property type="term" value="C:membrane"/>
    <property type="evidence" value="ECO:0007669"/>
    <property type="project" value="UniProtKB-SubCell"/>
</dbReference>
<dbReference type="HOGENOM" id="CLU_070543_1_1_9"/>
<dbReference type="RefSeq" id="WP_006521147.1">
    <property type="nucleotide sequence ID" value="NC_021184.1"/>
</dbReference>
<feature type="transmembrane region" description="Helical" evidence="6">
    <location>
        <begin position="70"/>
        <end position="91"/>
    </location>
</feature>
<evidence type="ECO:0000313" key="8">
    <source>
        <dbReference type="Proteomes" id="UP000013520"/>
    </source>
</evidence>
<dbReference type="STRING" id="767817.Desgi_0947"/>
<dbReference type="EMBL" id="CP003273">
    <property type="protein sequence ID" value="AGL00492.1"/>
    <property type="molecule type" value="Genomic_DNA"/>
</dbReference>
<reference evidence="7 8" key="1">
    <citation type="submission" date="2012-01" db="EMBL/GenBank/DDBJ databases">
        <title>Complete sequence of Desulfotomaculum gibsoniae DSM 7213.</title>
        <authorList>
            <consortium name="US DOE Joint Genome Institute"/>
            <person name="Lucas S."/>
            <person name="Han J."/>
            <person name="Lapidus A."/>
            <person name="Cheng J.-F."/>
            <person name="Goodwin L."/>
            <person name="Pitluck S."/>
            <person name="Peters L."/>
            <person name="Ovchinnikova G."/>
            <person name="Teshima H."/>
            <person name="Detter J.C."/>
            <person name="Han C."/>
            <person name="Tapia R."/>
            <person name="Land M."/>
            <person name="Hauser L."/>
            <person name="Kyrpides N."/>
            <person name="Ivanova N."/>
            <person name="Pagani I."/>
            <person name="Parshina S."/>
            <person name="Plugge C."/>
            <person name="Muyzer G."/>
            <person name="Kuever J."/>
            <person name="Ivanova A."/>
            <person name="Nazina T."/>
            <person name="Klenk H.-P."/>
            <person name="Brambilla E."/>
            <person name="Spring S."/>
            <person name="Stams A.F."/>
            <person name="Woyke T."/>
        </authorList>
    </citation>
    <scope>NUCLEOTIDE SEQUENCE [LARGE SCALE GENOMIC DNA]</scope>
    <source>
        <strain evidence="7 8">DSM 7213</strain>
    </source>
</reference>
<dbReference type="InterPro" id="IPR022493">
    <property type="entry name" value="CHP03716_TM_YkoY"/>
</dbReference>
<sequence length="256" mass="28514">MDAITGFLSGLLVSYGQFFSWDAIVGVVTDPVSWGIIFWLVILEGLLSCDNALVLAVVVRRLPKHQQKKALLYGIWGAYFFRFVAIGLGAYLIKIQWVQILGAGYLLWMSAKYFMSRKQAEPAADDHDDEPKVRRGGFWDTFWGTVITVELMDISFSVDSILAAFAMSDQVWVLFMGGLLGILMMRGVATIFIKWLEKYPTLESAAYVLIALIGGKLMGQAFGYHVSHYVLFGVMAAVLLGTMVLDRMREGGKKEA</sequence>
<dbReference type="eggNOG" id="COG0861">
    <property type="taxonomic scope" value="Bacteria"/>
</dbReference>
<dbReference type="AlphaFoldDB" id="R4KFQ4"/>
<evidence type="ECO:0000256" key="3">
    <source>
        <dbReference type="ARBA" id="ARBA00022692"/>
    </source>
</evidence>
<keyword evidence="4 6" id="KW-1133">Transmembrane helix</keyword>
<dbReference type="PANTHER" id="PTHR30238">
    <property type="entry name" value="MEMBRANE BOUND PREDICTED REDOX MODULATOR"/>
    <property type="match status" value="1"/>
</dbReference>